<evidence type="ECO:0000313" key="2">
    <source>
        <dbReference type="Proteomes" id="UP000790709"/>
    </source>
</evidence>
<reference evidence="1" key="1">
    <citation type="journal article" date="2021" name="New Phytol.">
        <title>Evolutionary innovations through gain and loss of genes in the ectomycorrhizal Boletales.</title>
        <authorList>
            <person name="Wu G."/>
            <person name="Miyauchi S."/>
            <person name="Morin E."/>
            <person name="Kuo A."/>
            <person name="Drula E."/>
            <person name="Varga T."/>
            <person name="Kohler A."/>
            <person name="Feng B."/>
            <person name="Cao Y."/>
            <person name="Lipzen A."/>
            <person name="Daum C."/>
            <person name="Hundley H."/>
            <person name="Pangilinan J."/>
            <person name="Johnson J."/>
            <person name="Barry K."/>
            <person name="LaButti K."/>
            <person name="Ng V."/>
            <person name="Ahrendt S."/>
            <person name="Min B."/>
            <person name="Choi I.G."/>
            <person name="Park H."/>
            <person name="Plett J.M."/>
            <person name="Magnuson J."/>
            <person name="Spatafora J.W."/>
            <person name="Nagy L.G."/>
            <person name="Henrissat B."/>
            <person name="Grigoriev I.V."/>
            <person name="Yang Z.L."/>
            <person name="Xu J."/>
            <person name="Martin F.M."/>
        </authorList>
    </citation>
    <scope>NUCLEOTIDE SEQUENCE</scope>
    <source>
        <strain evidence="1">KUC20120723A-06</strain>
    </source>
</reference>
<dbReference type="Proteomes" id="UP000790709">
    <property type="component" value="Unassembled WGS sequence"/>
</dbReference>
<evidence type="ECO:0000313" key="1">
    <source>
        <dbReference type="EMBL" id="KAH7928905.1"/>
    </source>
</evidence>
<organism evidence="1 2">
    <name type="scientific">Leucogyrophana mollusca</name>
    <dbReference type="NCBI Taxonomy" id="85980"/>
    <lineage>
        <taxon>Eukaryota</taxon>
        <taxon>Fungi</taxon>
        <taxon>Dikarya</taxon>
        <taxon>Basidiomycota</taxon>
        <taxon>Agaricomycotina</taxon>
        <taxon>Agaricomycetes</taxon>
        <taxon>Agaricomycetidae</taxon>
        <taxon>Boletales</taxon>
        <taxon>Boletales incertae sedis</taxon>
        <taxon>Leucogyrophana</taxon>
    </lineage>
</organism>
<gene>
    <name evidence="1" type="ORF">BV22DRAFT_163358</name>
</gene>
<protein>
    <submittedName>
        <fullName evidence="1">Uncharacterized protein</fullName>
    </submittedName>
</protein>
<proteinExistence type="predicted"/>
<comment type="caution">
    <text evidence="1">The sequence shown here is derived from an EMBL/GenBank/DDBJ whole genome shotgun (WGS) entry which is preliminary data.</text>
</comment>
<dbReference type="EMBL" id="MU266347">
    <property type="protein sequence ID" value="KAH7928905.1"/>
    <property type="molecule type" value="Genomic_DNA"/>
</dbReference>
<keyword evidence="2" id="KW-1185">Reference proteome</keyword>
<name>A0ACB8BSJ4_9AGAM</name>
<sequence length="293" mass="31972">MSHYDKGIKGRLCLCSKARVQGSFPTHRRLIAMLAVQSPVNALRKVEPKLLPQGAHLWKIDIKQSNRLSTLLDVDFSTFDVKGHALTTPEYVCHGCGKLSGLDDFVGTGLKLGVHTKKFMINALTHPHRNTSTPHELECCVCGTVYLDRYRVDKADGKALRKKMADSGYDPVHDVGAGVAHELMETLEKAQETAPQTLKDAPAVIGWATGSSFDWVYSAKDVTAIEKAQGSAQSEDTPAVIGWATGWDFDWVYSAKDVAAVENVKETAPQAVSNIQSKRARLKVLCSAAMLPP</sequence>
<accession>A0ACB8BSJ4</accession>